<dbReference type="Gene3D" id="3.10.620.30">
    <property type="match status" value="1"/>
</dbReference>
<dbReference type="Pfam" id="PF00395">
    <property type="entry name" value="SLH"/>
    <property type="match status" value="2"/>
</dbReference>
<dbReference type="PANTHER" id="PTHR46333:SF2">
    <property type="entry name" value="CYTOKINESIS PROTEIN 3"/>
    <property type="match status" value="1"/>
</dbReference>
<name>A0ABR8N2A0_9BACL</name>
<evidence type="ECO:0000256" key="1">
    <source>
        <dbReference type="SAM" id="SignalP"/>
    </source>
</evidence>
<dbReference type="SUPFAM" id="SSF54001">
    <property type="entry name" value="Cysteine proteinases"/>
    <property type="match status" value="1"/>
</dbReference>
<dbReference type="InterPro" id="IPR038765">
    <property type="entry name" value="Papain-like_cys_pep_sf"/>
</dbReference>
<dbReference type="InterPro" id="IPR052557">
    <property type="entry name" value="CAP/Cytokinesis_protein"/>
</dbReference>
<feature type="domain" description="SLH" evidence="2">
    <location>
        <begin position="161"/>
        <end position="227"/>
    </location>
</feature>
<keyword evidence="1" id="KW-0732">Signal</keyword>
<accession>A0ABR8N2A0</accession>
<feature type="signal peptide" evidence="1">
    <location>
        <begin position="1"/>
        <end position="40"/>
    </location>
</feature>
<dbReference type="PROSITE" id="PS51272">
    <property type="entry name" value="SLH"/>
    <property type="match status" value="2"/>
</dbReference>
<gene>
    <name evidence="3" type="ORF">H8B09_21430</name>
</gene>
<keyword evidence="4" id="KW-1185">Reference proteome</keyword>
<comment type="caution">
    <text evidence="3">The sequence shown here is derived from an EMBL/GenBank/DDBJ whole genome shotgun (WGS) entry which is preliminary data.</text>
</comment>
<dbReference type="Proteomes" id="UP000609346">
    <property type="component" value="Unassembled WGS sequence"/>
</dbReference>
<evidence type="ECO:0000313" key="3">
    <source>
        <dbReference type="EMBL" id="MBD3921345.1"/>
    </source>
</evidence>
<dbReference type="EMBL" id="JACXZA010000005">
    <property type="protein sequence ID" value="MBD3921345.1"/>
    <property type="molecule type" value="Genomic_DNA"/>
</dbReference>
<feature type="chain" id="PRO_5045990176" evidence="1">
    <location>
        <begin position="41"/>
        <end position="480"/>
    </location>
</feature>
<proteinExistence type="predicted"/>
<sequence>MSRNANTGVPSRSIRRKLAGATAAMMCAAALLQAPAVVSAASYSPSGWAMDDTYEAQQIGLIPNMLWGNFQNKITRAELSGVIVRLYERLTNSKVPAAASNPFKDTKDADVLKASALGIIGGTGAGKFSPDAAVTREQLAVMLYNTLVKAGLQDGISGDKAASFVDAGSIASWAVEAVSKLAGAGIMQGADTKSGLQFQPKANVTREQIFVLANRIVKEQGPSYINNEYELLDAVEQRSKQLIIQDSRTKKIYDEALRINKEIIKPEMSEFDKELAIHDYIVLHTAYDYDNYLKDTIPADSYSAYGVFFKGTAVCQGYAYAAHLMLELAGIDSQIVTGTANGGGHAWNKVEIDGDYYNLDVTWDDPVPNVEGRTVYAYFNVTDEQLAKNHKWEMGDFPSATATAANYYDSKGLVVRSADEMKARLNAAIASRSESVTFRVDYEGDVQEDMREVVFGGGNISRYSYSYNGTVYTVTLQYRG</sequence>
<dbReference type="Pfam" id="PF01841">
    <property type="entry name" value="Transglut_core"/>
    <property type="match status" value="1"/>
</dbReference>
<dbReference type="PANTHER" id="PTHR46333">
    <property type="entry name" value="CYTOKINESIS PROTEIN 3"/>
    <property type="match status" value="1"/>
</dbReference>
<dbReference type="InterPro" id="IPR001119">
    <property type="entry name" value="SLH_dom"/>
</dbReference>
<dbReference type="InterPro" id="IPR002931">
    <property type="entry name" value="Transglutaminase-like"/>
</dbReference>
<organism evidence="3 4">
    <name type="scientific">Paenibacillus terricola</name>
    <dbReference type="NCBI Taxonomy" id="2763503"/>
    <lineage>
        <taxon>Bacteria</taxon>
        <taxon>Bacillati</taxon>
        <taxon>Bacillota</taxon>
        <taxon>Bacilli</taxon>
        <taxon>Bacillales</taxon>
        <taxon>Paenibacillaceae</taxon>
        <taxon>Paenibacillus</taxon>
    </lineage>
</organism>
<evidence type="ECO:0000313" key="4">
    <source>
        <dbReference type="Proteomes" id="UP000609346"/>
    </source>
</evidence>
<protein>
    <submittedName>
        <fullName evidence="3">S-layer homology domain-containing protein</fullName>
    </submittedName>
</protein>
<evidence type="ECO:0000259" key="2">
    <source>
        <dbReference type="PROSITE" id="PS51272"/>
    </source>
</evidence>
<feature type="domain" description="SLH" evidence="2">
    <location>
        <begin position="94"/>
        <end position="157"/>
    </location>
</feature>
<dbReference type="RefSeq" id="WP_191205603.1">
    <property type="nucleotide sequence ID" value="NZ_JACXZA010000005.1"/>
</dbReference>
<reference evidence="3 4" key="1">
    <citation type="submission" date="2020-09" db="EMBL/GenBank/DDBJ databases">
        <title>Paenibacillus sp. strain PR3 16S rRNA gene Genome sequencing and assembly.</title>
        <authorList>
            <person name="Kim J."/>
        </authorList>
    </citation>
    <scope>NUCLEOTIDE SEQUENCE [LARGE SCALE GENOMIC DNA]</scope>
    <source>
        <strain evidence="3 4">PR3</strain>
    </source>
</reference>